<proteinExistence type="predicted"/>
<sequence length="114" mass="12964">QPPLYPLITLAYTLPFITTGTYAFVRYFFEQTSNDFTQYAISISNSDESGAKEADNFVVQDLDNTDLTLTIDGCWLLPSRISWHEWIINAPNLAVLIRSVQERVEALIDLFSVI</sequence>
<feature type="transmembrane region" description="Helical" evidence="1">
    <location>
        <begin position="6"/>
        <end position="29"/>
    </location>
</feature>
<keyword evidence="3" id="KW-1185">Reference proteome</keyword>
<dbReference type="AlphaFoldDB" id="A0A443R6D0"/>
<keyword evidence="1" id="KW-1133">Transmembrane helix</keyword>
<keyword evidence="1" id="KW-0812">Transmembrane</keyword>
<dbReference type="Proteomes" id="UP000285301">
    <property type="component" value="Unassembled WGS sequence"/>
</dbReference>
<protein>
    <submittedName>
        <fullName evidence="2">Uncharacterized protein</fullName>
    </submittedName>
</protein>
<dbReference type="EMBL" id="NCKU01001953">
    <property type="protein sequence ID" value="RWS10824.1"/>
    <property type="molecule type" value="Genomic_DNA"/>
</dbReference>
<reference evidence="2 3" key="1">
    <citation type="journal article" date="2018" name="Gigascience">
        <title>Genomes of trombidid mites reveal novel predicted allergens and laterally-transferred genes associated with secondary metabolism.</title>
        <authorList>
            <person name="Dong X."/>
            <person name="Chaisiri K."/>
            <person name="Xia D."/>
            <person name="Armstrong S.D."/>
            <person name="Fang Y."/>
            <person name="Donnelly M.J."/>
            <person name="Kadowaki T."/>
            <person name="McGarry J.W."/>
            <person name="Darby A.C."/>
            <person name="Makepeace B.L."/>
        </authorList>
    </citation>
    <scope>NUCLEOTIDE SEQUENCE [LARGE SCALE GENOMIC DNA]</scope>
    <source>
        <strain evidence="2">UoL-WK</strain>
    </source>
</reference>
<evidence type="ECO:0000313" key="3">
    <source>
        <dbReference type="Proteomes" id="UP000285301"/>
    </source>
</evidence>
<dbReference type="OrthoDB" id="10652881at2759"/>
<keyword evidence="1" id="KW-0472">Membrane</keyword>
<name>A0A443R6D0_9ACAR</name>
<evidence type="ECO:0000256" key="1">
    <source>
        <dbReference type="SAM" id="Phobius"/>
    </source>
</evidence>
<gene>
    <name evidence="2" type="ORF">B4U79_13260</name>
</gene>
<feature type="non-terminal residue" evidence="2">
    <location>
        <position position="114"/>
    </location>
</feature>
<evidence type="ECO:0000313" key="2">
    <source>
        <dbReference type="EMBL" id="RWS10824.1"/>
    </source>
</evidence>
<feature type="non-terminal residue" evidence="2">
    <location>
        <position position="1"/>
    </location>
</feature>
<organism evidence="2 3">
    <name type="scientific">Dinothrombium tinctorium</name>
    <dbReference type="NCBI Taxonomy" id="1965070"/>
    <lineage>
        <taxon>Eukaryota</taxon>
        <taxon>Metazoa</taxon>
        <taxon>Ecdysozoa</taxon>
        <taxon>Arthropoda</taxon>
        <taxon>Chelicerata</taxon>
        <taxon>Arachnida</taxon>
        <taxon>Acari</taxon>
        <taxon>Acariformes</taxon>
        <taxon>Trombidiformes</taxon>
        <taxon>Prostigmata</taxon>
        <taxon>Anystina</taxon>
        <taxon>Parasitengona</taxon>
        <taxon>Trombidioidea</taxon>
        <taxon>Trombidiidae</taxon>
        <taxon>Dinothrombium</taxon>
    </lineage>
</organism>
<comment type="caution">
    <text evidence="2">The sequence shown here is derived from an EMBL/GenBank/DDBJ whole genome shotgun (WGS) entry which is preliminary data.</text>
</comment>
<accession>A0A443R6D0</accession>